<evidence type="ECO:0000313" key="4">
    <source>
        <dbReference type="Proteomes" id="UP000049077"/>
    </source>
</evidence>
<evidence type="ECO:0000313" key="2">
    <source>
        <dbReference type="EMBL" id="CDS95718.1"/>
    </source>
</evidence>
<gene>
    <name evidence="3" type="ORF">VCR4J5_880003</name>
    <name evidence="2" type="ORF">VCR5J5_1170006</name>
</gene>
<sequence length="65" mass="7440">MATLLQLGTAHSSLKGLTPIDRITEISDQTPFSEEVSQHSQSKKERFQEQNYKLDLQLRKLKPSL</sequence>
<dbReference type="Proteomes" id="UP000049077">
    <property type="component" value="Unassembled WGS sequence"/>
</dbReference>
<dbReference type="Proteomes" id="UP000049495">
    <property type="component" value="Unassembled WGS sequence"/>
</dbReference>
<evidence type="ECO:0000313" key="5">
    <source>
        <dbReference type="Proteomes" id="UP000049495"/>
    </source>
</evidence>
<reference evidence="5" key="1">
    <citation type="submission" date="2014-06" db="EMBL/GenBank/DDBJ databases">
        <authorList>
            <person name="Le Roux Frederique"/>
        </authorList>
    </citation>
    <scope>NUCLEOTIDE SEQUENCE [LARGE SCALE GENOMIC DNA]</scope>
    <source>
        <strain evidence="5">J5-5</strain>
    </source>
</reference>
<protein>
    <submittedName>
        <fullName evidence="2">Uncharacterized protein</fullName>
    </submittedName>
</protein>
<organism evidence="2 5">
    <name type="scientific">Vibrio crassostreae</name>
    <dbReference type="NCBI Taxonomy" id="246167"/>
    <lineage>
        <taxon>Bacteria</taxon>
        <taxon>Pseudomonadati</taxon>
        <taxon>Pseudomonadota</taxon>
        <taxon>Gammaproteobacteria</taxon>
        <taxon>Vibrionales</taxon>
        <taxon>Vibrionaceae</taxon>
        <taxon>Vibrio</taxon>
    </lineage>
</organism>
<keyword evidence="4" id="KW-1185">Reference proteome</keyword>
<dbReference type="AlphaFoldDB" id="A0A822MU78"/>
<accession>A0A822MU78</accession>
<dbReference type="EMBL" id="CCJX01000177">
    <property type="protein sequence ID" value="CDT72944.1"/>
    <property type="molecule type" value="Genomic_DNA"/>
</dbReference>
<dbReference type="EMBL" id="CCJV01000021">
    <property type="protein sequence ID" value="CDS95718.1"/>
    <property type="molecule type" value="Genomic_DNA"/>
</dbReference>
<name>A0A822MU78_9VIBR</name>
<proteinExistence type="predicted"/>
<comment type="caution">
    <text evidence="2">The sequence shown here is derived from an EMBL/GenBank/DDBJ whole genome shotgun (WGS) entry which is preliminary data.</text>
</comment>
<evidence type="ECO:0000313" key="3">
    <source>
        <dbReference type="EMBL" id="CDT72944.1"/>
    </source>
</evidence>
<feature type="region of interest" description="Disordered" evidence="1">
    <location>
        <begin position="29"/>
        <end position="49"/>
    </location>
</feature>
<evidence type="ECO:0000256" key="1">
    <source>
        <dbReference type="SAM" id="MobiDB-lite"/>
    </source>
</evidence>
<reference evidence="2 4" key="2">
    <citation type="submission" date="2014-06" db="EMBL/GenBank/DDBJ databases">
        <authorList>
            <person name="Le Roux F."/>
        </authorList>
    </citation>
    <scope>NUCLEOTIDE SEQUENCE</scope>
    <source>
        <strain evidence="3 4">J5-4</strain>
        <strain evidence="2">J5-5</strain>
    </source>
</reference>